<dbReference type="OrthoDB" id="8479950at2"/>
<dbReference type="RefSeq" id="WP_126636717.1">
    <property type="nucleotide sequence ID" value="NZ_BIFH01000016.1"/>
</dbReference>
<feature type="region of interest" description="Disordered" evidence="5">
    <location>
        <begin position="1"/>
        <end position="23"/>
    </location>
</feature>
<protein>
    <submittedName>
        <fullName evidence="7">TetR family transcriptional regulator</fullName>
    </submittedName>
</protein>
<dbReference type="AlphaFoldDB" id="A0A401YIT2"/>
<dbReference type="SUPFAM" id="SSF46689">
    <property type="entry name" value="Homeodomain-like"/>
    <property type="match status" value="1"/>
</dbReference>
<evidence type="ECO:0000313" key="8">
    <source>
        <dbReference type="Proteomes" id="UP000286931"/>
    </source>
</evidence>
<feature type="DNA-binding region" description="H-T-H motif" evidence="4">
    <location>
        <begin position="45"/>
        <end position="64"/>
    </location>
</feature>
<dbReference type="InterPro" id="IPR009057">
    <property type="entry name" value="Homeodomain-like_sf"/>
</dbReference>
<accession>A0A401YIT2</accession>
<dbReference type="Proteomes" id="UP000286931">
    <property type="component" value="Unassembled WGS sequence"/>
</dbReference>
<dbReference type="PANTHER" id="PTHR30055:SF227">
    <property type="entry name" value="TRANSCRIPTIONAL REGULATORY PROTEIN (PROBABLY TETR-FAMILY)-RELATED"/>
    <property type="match status" value="1"/>
</dbReference>
<gene>
    <name evidence="7" type="ORF">EHYA_02185</name>
</gene>
<sequence>MNKSQRSRTEGRRTPPDSERSQARRAELVAIGRQLFANTSYDALSVDEIATRANVAKGLLYYYFRNKRGYYVAVIEDSVADLVARARSDADQPAADRLRKVLDGYLRFAQGNEAAYRTVVSGGVGFDTDVLTIRERVREEMLGSLADGAYGRVDLSPIARAALVGWLYCVEGVTLDWLARGESTREEVHHLLVMLLMDTFVTIADLDPRWQPPEAALALRRTRTRPE</sequence>
<evidence type="ECO:0000256" key="5">
    <source>
        <dbReference type="SAM" id="MobiDB-lite"/>
    </source>
</evidence>
<dbReference type="Pfam" id="PF00440">
    <property type="entry name" value="TetR_N"/>
    <property type="match status" value="1"/>
</dbReference>
<feature type="compositionally biased region" description="Basic and acidic residues" evidence="5">
    <location>
        <begin position="7"/>
        <end position="23"/>
    </location>
</feature>
<dbReference type="Gene3D" id="1.10.357.10">
    <property type="entry name" value="Tetracycline Repressor, domain 2"/>
    <property type="match status" value="1"/>
</dbReference>
<dbReference type="PROSITE" id="PS50977">
    <property type="entry name" value="HTH_TETR_2"/>
    <property type="match status" value="1"/>
</dbReference>
<reference evidence="7 8" key="1">
    <citation type="submission" date="2018-12" db="EMBL/GenBank/DDBJ databases">
        <title>Draft genome sequence of Embleya hyalina NBRC 13850T.</title>
        <authorList>
            <person name="Komaki H."/>
            <person name="Hosoyama A."/>
            <person name="Kimura A."/>
            <person name="Ichikawa N."/>
            <person name="Tamura T."/>
        </authorList>
    </citation>
    <scope>NUCLEOTIDE SEQUENCE [LARGE SCALE GENOMIC DNA]</scope>
    <source>
        <strain evidence="7 8">NBRC 13850</strain>
    </source>
</reference>
<dbReference type="InterPro" id="IPR054129">
    <property type="entry name" value="DesT_TetR_C"/>
</dbReference>
<feature type="domain" description="HTH tetR-type" evidence="6">
    <location>
        <begin position="22"/>
        <end position="82"/>
    </location>
</feature>
<keyword evidence="3" id="KW-0804">Transcription</keyword>
<dbReference type="GO" id="GO:0003700">
    <property type="term" value="F:DNA-binding transcription factor activity"/>
    <property type="evidence" value="ECO:0007669"/>
    <property type="project" value="TreeGrafter"/>
</dbReference>
<dbReference type="Pfam" id="PF21943">
    <property type="entry name" value="TetR_C_46"/>
    <property type="match status" value="1"/>
</dbReference>
<dbReference type="PRINTS" id="PR00455">
    <property type="entry name" value="HTHTETR"/>
</dbReference>
<evidence type="ECO:0000256" key="4">
    <source>
        <dbReference type="PROSITE-ProRule" id="PRU00335"/>
    </source>
</evidence>
<dbReference type="InterPro" id="IPR001647">
    <property type="entry name" value="HTH_TetR"/>
</dbReference>
<keyword evidence="1" id="KW-0805">Transcription regulation</keyword>
<dbReference type="EMBL" id="BIFH01000016">
    <property type="protein sequence ID" value="GCD94516.1"/>
    <property type="molecule type" value="Genomic_DNA"/>
</dbReference>
<evidence type="ECO:0000256" key="1">
    <source>
        <dbReference type="ARBA" id="ARBA00023015"/>
    </source>
</evidence>
<keyword evidence="2 4" id="KW-0238">DNA-binding</keyword>
<dbReference type="GO" id="GO:0000976">
    <property type="term" value="F:transcription cis-regulatory region binding"/>
    <property type="evidence" value="ECO:0007669"/>
    <property type="project" value="TreeGrafter"/>
</dbReference>
<evidence type="ECO:0000259" key="6">
    <source>
        <dbReference type="PROSITE" id="PS50977"/>
    </source>
</evidence>
<evidence type="ECO:0000256" key="3">
    <source>
        <dbReference type="ARBA" id="ARBA00023163"/>
    </source>
</evidence>
<evidence type="ECO:0000256" key="2">
    <source>
        <dbReference type="ARBA" id="ARBA00023125"/>
    </source>
</evidence>
<dbReference type="PANTHER" id="PTHR30055">
    <property type="entry name" value="HTH-TYPE TRANSCRIPTIONAL REGULATOR RUTR"/>
    <property type="match status" value="1"/>
</dbReference>
<organism evidence="7 8">
    <name type="scientific">Embleya hyalina</name>
    <dbReference type="NCBI Taxonomy" id="516124"/>
    <lineage>
        <taxon>Bacteria</taxon>
        <taxon>Bacillati</taxon>
        <taxon>Actinomycetota</taxon>
        <taxon>Actinomycetes</taxon>
        <taxon>Kitasatosporales</taxon>
        <taxon>Streptomycetaceae</taxon>
        <taxon>Embleya</taxon>
    </lineage>
</organism>
<evidence type="ECO:0000313" key="7">
    <source>
        <dbReference type="EMBL" id="GCD94516.1"/>
    </source>
</evidence>
<keyword evidence="8" id="KW-1185">Reference proteome</keyword>
<dbReference type="InterPro" id="IPR050109">
    <property type="entry name" value="HTH-type_TetR-like_transc_reg"/>
</dbReference>
<name>A0A401YIT2_9ACTN</name>
<comment type="caution">
    <text evidence="7">The sequence shown here is derived from an EMBL/GenBank/DDBJ whole genome shotgun (WGS) entry which is preliminary data.</text>
</comment>
<proteinExistence type="predicted"/>